<organism evidence="2 3">
    <name type="scientific">Bradyrhizobium hipponense</name>
    <dbReference type="NCBI Taxonomy" id="2605638"/>
    <lineage>
        <taxon>Bacteria</taxon>
        <taxon>Pseudomonadati</taxon>
        <taxon>Pseudomonadota</taxon>
        <taxon>Alphaproteobacteria</taxon>
        <taxon>Hyphomicrobiales</taxon>
        <taxon>Nitrobacteraceae</taxon>
        <taxon>Bradyrhizobium</taxon>
    </lineage>
</organism>
<evidence type="ECO:0000256" key="1">
    <source>
        <dbReference type="SAM" id="MobiDB-lite"/>
    </source>
</evidence>
<gene>
    <name evidence="2" type="ORF">FXV83_24985</name>
</gene>
<dbReference type="EMBL" id="VSTH01000086">
    <property type="protein sequence ID" value="TYO63876.1"/>
    <property type="molecule type" value="Genomic_DNA"/>
</dbReference>
<accession>A0A5S4YHJ2</accession>
<evidence type="ECO:0000313" key="2">
    <source>
        <dbReference type="EMBL" id="TYO63876.1"/>
    </source>
</evidence>
<proteinExistence type="predicted"/>
<name>A0A5S4YHJ2_9BRAD</name>
<evidence type="ECO:0000313" key="3">
    <source>
        <dbReference type="Proteomes" id="UP000324797"/>
    </source>
</evidence>
<sequence length="86" mass="9785">MTTDLAATRLKRGPDFGIRDYRPQFEQMSLDELWALYTDVDQILAARIVAKRQELDRRLEQLHHSNGPAGSSELSVRASSSGRDRL</sequence>
<keyword evidence="3" id="KW-1185">Reference proteome</keyword>
<feature type="region of interest" description="Disordered" evidence="1">
    <location>
        <begin position="59"/>
        <end position="86"/>
    </location>
</feature>
<protein>
    <submittedName>
        <fullName evidence="2">Uncharacterized protein</fullName>
    </submittedName>
</protein>
<comment type="caution">
    <text evidence="2">The sequence shown here is derived from an EMBL/GenBank/DDBJ whole genome shotgun (WGS) entry which is preliminary data.</text>
</comment>
<dbReference type="AlphaFoldDB" id="A0A5S4YHJ2"/>
<feature type="compositionally biased region" description="Polar residues" evidence="1">
    <location>
        <begin position="68"/>
        <end position="86"/>
    </location>
</feature>
<reference evidence="2 3" key="1">
    <citation type="submission" date="2019-08" db="EMBL/GenBank/DDBJ databases">
        <title>Bradyrhizobium hipponensis sp. nov., a rhizobium isolated from a Lupinus angustifolius root nodule in Tunisia.</title>
        <authorList>
            <person name="Off K."/>
            <person name="Rejili M."/>
            <person name="Mars M."/>
            <person name="Brachmann A."/>
            <person name="Marin M."/>
        </authorList>
    </citation>
    <scope>NUCLEOTIDE SEQUENCE [LARGE SCALE GENOMIC DNA]</scope>
    <source>
        <strain evidence="3">aSej3</strain>
    </source>
</reference>
<dbReference type="Proteomes" id="UP000324797">
    <property type="component" value="Unassembled WGS sequence"/>
</dbReference>